<gene>
    <name evidence="2" type="ORF">GPUH_LOCUS16084</name>
</gene>
<organism evidence="4">
    <name type="scientific">Gongylonema pulchrum</name>
    <dbReference type="NCBI Taxonomy" id="637853"/>
    <lineage>
        <taxon>Eukaryota</taxon>
        <taxon>Metazoa</taxon>
        <taxon>Ecdysozoa</taxon>
        <taxon>Nematoda</taxon>
        <taxon>Chromadorea</taxon>
        <taxon>Rhabditida</taxon>
        <taxon>Spirurina</taxon>
        <taxon>Spiruromorpha</taxon>
        <taxon>Spiruroidea</taxon>
        <taxon>Gongylonematidae</taxon>
        <taxon>Gongylonema</taxon>
    </lineage>
</organism>
<proteinExistence type="predicted"/>
<feature type="chain" id="PRO_5043139009" evidence="1">
    <location>
        <begin position="25"/>
        <end position="65"/>
    </location>
</feature>
<reference evidence="2 3" key="2">
    <citation type="submission" date="2018-11" db="EMBL/GenBank/DDBJ databases">
        <authorList>
            <consortium name="Pathogen Informatics"/>
        </authorList>
    </citation>
    <scope>NUCLEOTIDE SEQUENCE [LARGE SCALE GENOMIC DNA]</scope>
</reference>
<evidence type="ECO:0000313" key="3">
    <source>
        <dbReference type="Proteomes" id="UP000271098"/>
    </source>
</evidence>
<keyword evidence="1" id="KW-0732">Signal</keyword>
<dbReference type="WBParaSite" id="GPUH_0001610701-mRNA-1">
    <property type="protein sequence ID" value="GPUH_0001610701-mRNA-1"/>
    <property type="gene ID" value="GPUH_0001610701"/>
</dbReference>
<feature type="signal peptide" evidence="1">
    <location>
        <begin position="1"/>
        <end position="24"/>
    </location>
</feature>
<dbReference type="AlphaFoldDB" id="A0A183E544"/>
<evidence type="ECO:0000313" key="2">
    <source>
        <dbReference type="EMBL" id="VDN27220.1"/>
    </source>
</evidence>
<evidence type="ECO:0000256" key="1">
    <source>
        <dbReference type="SAM" id="SignalP"/>
    </source>
</evidence>
<dbReference type="Proteomes" id="UP000271098">
    <property type="component" value="Unassembled WGS sequence"/>
</dbReference>
<reference evidence="4" key="1">
    <citation type="submission" date="2016-06" db="UniProtKB">
        <authorList>
            <consortium name="WormBaseParasite"/>
        </authorList>
    </citation>
    <scope>IDENTIFICATION</scope>
</reference>
<accession>A0A183E544</accession>
<dbReference type="EMBL" id="UYRT01083281">
    <property type="protein sequence ID" value="VDN27220.1"/>
    <property type="molecule type" value="Genomic_DNA"/>
</dbReference>
<evidence type="ECO:0000313" key="4">
    <source>
        <dbReference type="WBParaSite" id="GPUH_0001610701-mRNA-1"/>
    </source>
</evidence>
<sequence length="65" mass="6495">MRLFLIAATGAAIFISTAPRDVAGQESATERTAVAAAGAAGETGAPVCNINEIFNGRTCKCAPGL</sequence>
<name>A0A183E544_9BILA</name>
<keyword evidence="3" id="KW-1185">Reference proteome</keyword>
<protein>
    <submittedName>
        <fullName evidence="4">Secreted protein</fullName>
    </submittedName>
</protein>